<dbReference type="GO" id="GO:0005886">
    <property type="term" value="C:plasma membrane"/>
    <property type="evidence" value="ECO:0007669"/>
    <property type="project" value="UniProtKB-SubCell"/>
</dbReference>
<feature type="transmembrane region" description="Helical" evidence="9">
    <location>
        <begin position="366"/>
        <end position="387"/>
    </location>
</feature>
<accession>W5UTM9</accession>
<evidence type="ECO:0000313" key="12">
    <source>
        <dbReference type="Proteomes" id="UP000019229"/>
    </source>
</evidence>
<keyword evidence="4 9" id="KW-0812">Transmembrane</keyword>
<keyword evidence="2" id="KW-0813">Transport</keyword>
<feature type="transmembrane region" description="Helical" evidence="9">
    <location>
        <begin position="724"/>
        <end position="745"/>
    </location>
</feature>
<feature type="transmembrane region" description="Helical" evidence="9">
    <location>
        <begin position="537"/>
        <end position="556"/>
    </location>
</feature>
<dbReference type="Gene3D" id="1.20.1640.10">
    <property type="entry name" value="Multidrug efflux transporter AcrB transmembrane domain"/>
    <property type="match status" value="2"/>
</dbReference>
<evidence type="ECO:0000256" key="5">
    <source>
        <dbReference type="ARBA" id="ARBA00022927"/>
    </source>
</evidence>
<feature type="transmembrane region" description="Helical" evidence="9">
    <location>
        <begin position="667"/>
        <end position="688"/>
    </location>
</feature>
<evidence type="ECO:0000256" key="4">
    <source>
        <dbReference type="ARBA" id="ARBA00022692"/>
    </source>
</evidence>
<dbReference type="EMBL" id="CP007154">
    <property type="protein sequence ID" value="AHH45477.1"/>
    <property type="molecule type" value="Genomic_DNA"/>
</dbReference>
<dbReference type="PATRIC" id="fig|743966.3.peg.476"/>
<evidence type="ECO:0000259" key="10">
    <source>
        <dbReference type="Pfam" id="PF02355"/>
    </source>
</evidence>
<evidence type="ECO:0000256" key="8">
    <source>
        <dbReference type="ARBA" id="ARBA00023136"/>
    </source>
</evidence>
<dbReference type="HOGENOM" id="CLU_007894_3_1_14"/>
<reference evidence="11 12" key="1">
    <citation type="journal article" date="2014" name="Genome Announc.">
        <title>Complete Genome Sequence of Mycoplasma bovoculi Strain M165/69T (ATCC 29104).</title>
        <authorList>
            <person name="Calcutt M.J."/>
            <person name="Foecking M.F."/>
        </authorList>
    </citation>
    <scope>NUCLEOTIDE SEQUENCE [LARGE SCALE GENOMIC DNA]</scope>
    <source>
        <strain evidence="11">M165/69</strain>
    </source>
</reference>
<keyword evidence="5" id="KW-0653">Protein transport</keyword>
<dbReference type="Proteomes" id="UP000019229">
    <property type="component" value="Chromosome"/>
</dbReference>
<evidence type="ECO:0000256" key="3">
    <source>
        <dbReference type="ARBA" id="ARBA00022475"/>
    </source>
</evidence>
<keyword evidence="6 9" id="KW-1133">Transmembrane helix</keyword>
<organism evidence="11 12">
    <name type="scientific">Mesomycoplasma bovoculi M165/69</name>
    <dbReference type="NCBI Taxonomy" id="743966"/>
    <lineage>
        <taxon>Bacteria</taxon>
        <taxon>Bacillati</taxon>
        <taxon>Mycoplasmatota</taxon>
        <taxon>Mycoplasmoidales</taxon>
        <taxon>Metamycoplasmataceae</taxon>
        <taxon>Mesomycoplasma</taxon>
    </lineage>
</organism>
<dbReference type="InterPro" id="IPR048634">
    <property type="entry name" value="SecD_SecF_C"/>
</dbReference>
<feature type="transmembrane region" description="Helical" evidence="9">
    <location>
        <begin position="695"/>
        <end position="718"/>
    </location>
</feature>
<dbReference type="SUPFAM" id="SSF82866">
    <property type="entry name" value="Multidrug efflux transporter AcrB transmembrane domain"/>
    <property type="match status" value="2"/>
</dbReference>
<dbReference type="AlphaFoldDB" id="W5UTM9"/>
<feature type="transmembrane region" description="Helical" evidence="9">
    <location>
        <begin position="337"/>
        <end position="359"/>
    </location>
</feature>
<dbReference type="PANTHER" id="PTHR30081">
    <property type="entry name" value="PROTEIN-EXPORT MEMBRANE PROTEIN SEC"/>
    <property type="match status" value="1"/>
</dbReference>
<keyword evidence="7" id="KW-0811">Translocation</keyword>
<protein>
    <submittedName>
        <fullName evidence="11">Bifunctional preprotein translocase subunit SecD/SecF</fullName>
    </submittedName>
</protein>
<dbReference type="Pfam" id="PF02355">
    <property type="entry name" value="SecD_SecF_C"/>
    <property type="match status" value="1"/>
</dbReference>
<evidence type="ECO:0000256" key="9">
    <source>
        <dbReference type="SAM" id="Phobius"/>
    </source>
</evidence>
<evidence type="ECO:0000256" key="2">
    <source>
        <dbReference type="ARBA" id="ARBA00022448"/>
    </source>
</evidence>
<proteinExistence type="predicted"/>
<feature type="transmembrane region" description="Helical" evidence="9">
    <location>
        <begin position="466"/>
        <end position="488"/>
    </location>
</feature>
<keyword evidence="3" id="KW-1003">Cell membrane</keyword>
<dbReference type="eggNOG" id="COG0341">
    <property type="taxonomic scope" value="Bacteria"/>
</dbReference>
<evidence type="ECO:0000256" key="1">
    <source>
        <dbReference type="ARBA" id="ARBA00004651"/>
    </source>
</evidence>
<keyword evidence="12" id="KW-1185">Reference proteome</keyword>
<dbReference type="eggNOG" id="COG0342">
    <property type="taxonomic scope" value="Bacteria"/>
</dbReference>
<dbReference type="OrthoDB" id="9805019at2"/>
<comment type="subcellular location">
    <subcellularLocation>
        <location evidence="1">Cell membrane</location>
        <topology evidence="1">Multi-pass membrane protein</topology>
    </subcellularLocation>
</comment>
<feature type="domain" description="Protein export membrane protein SecD/SecF C-terminal" evidence="10">
    <location>
        <begin position="644"/>
        <end position="829"/>
    </location>
</feature>
<dbReference type="NCBIfam" id="NF009582">
    <property type="entry name" value="PRK13024.1-2"/>
    <property type="match status" value="1"/>
</dbReference>
<name>W5UTM9_9BACT</name>
<feature type="transmembrane region" description="Helical" evidence="9">
    <location>
        <begin position="393"/>
        <end position="416"/>
    </location>
</feature>
<feature type="transmembrane region" description="Helical" evidence="9">
    <location>
        <begin position="436"/>
        <end position="460"/>
    </location>
</feature>
<dbReference type="STRING" id="743966.MYB_02365"/>
<evidence type="ECO:0000256" key="6">
    <source>
        <dbReference type="ARBA" id="ARBA00022989"/>
    </source>
</evidence>
<sequence length="865" mass="96653">MKAKRFSIKKLFQLNSWKRFFIAIICALGLIAGASVVATNYISPKINRSVSYSGGAEVLVAVKNNDGSLPSAQKVIAADKQILNRLTGGTSLDGTRVTIEGKDQISIVRKGVYSPTSLKQLTDEIINKPTITVTDSNNNPLFLDGKFNADQSLDFSQADPQDWALKLKPGSAVAIPNPSRPQLNQVRVKFLNNNAQLEWTKATEYISKKPYGQNKILIWANLKGLINLAKTKFPEEWKASGENIYKFVHVDQETNPKNLGNNKTLQPALKQFQFNAKKYLISEIPIFGSQNSEYLDISGQFSSQQATQLALNINYSNADFKLDLVSSSFINEKKSNLAYIIAWIAIAISLLGIATFFIIYYRLLGVVATFSMGLFVFVLQLFIVGVGAEFSPFAIVAMFVAVLLNVGATIVGLESFKSKMYLGQSVLKSNSHANKISLSTIIDTHIVVFIFAVVSFFFGIKEIKEFSIILIFATLFTFVISTTLTRWVNLFLLKDNWLQHKPFLLGIHSKSSQKFSRGYQSIFHRLDVSKFLKYGKWSPVAILILAIIFYISFAGANHNFFGANFSIGYQSGTAFLIESKNSTFDLINSSKVDEILAFLNNNEGINQSNANILVMPTVADGNSFNIEVQSFKNLNTQASEIIKQIQSQFSNIKVSSFAITTVQANNIVQSVFASLALSLLLIGIFVFLRYNWSFALTLIITIAFNLLMIFAIAVIVRIQISTPFMIAFLALAAYSSYDLVTYFANIKQILSRIPKHQVYSKEDIKEHSQLAVRENAKKSLLIFGIAIAIFVILGIAYQSIHLSFSLAMIVGFIVILASSTFVAPWLIVKFEVIRNRHKQKRIDNKFWNVQKVYEQSFANINDFEK</sequence>
<feature type="transmembrane region" description="Helical" evidence="9">
    <location>
        <begin position="806"/>
        <end position="828"/>
    </location>
</feature>
<keyword evidence="8 9" id="KW-0472">Membrane</keyword>
<gene>
    <name evidence="11" type="primary">secDF</name>
    <name evidence="11" type="ORF">MYB_02365</name>
</gene>
<dbReference type="PANTHER" id="PTHR30081:SF1">
    <property type="entry name" value="PROTEIN TRANSLOCASE SUBUNIT SECD"/>
    <property type="match status" value="1"/>
</dbReference>
<dbReference type="GO" id="GO:0015031">
    <property type="term" value="P:protein transport"/>
    <property type="evidence" value="ECO:0007669"/>
    <property type="project" value="UniProtKB-KW"/>
</dbReference>
<feature type="transmembrane region" description="Helical" evidence="9">
    <location>
        <begin position="780"/>
        <end position="800"/>
    </location>
</feature>
<evidence type="ECO:0000256" key="7">
    <source>
        <dbReference type="ARBA" id="ARBA00023010"/>
    </source>
</evidence>
<dbReference type="NCBIfam" id="NF046001">
    <property type="entry name" value="SecDF_plasm"/>
    <property type="match status" value="1"/>
</dbReference>
<dbReference type="RefSeq" id="WP_022934713.1">
    <property type="nucleotide sequence ID" value="NZ_CP007154.1"/>
</dbReference>
<evidence type="ECO:0000313" key="11">
    <source>
        <dbReference type="EMBL" id="AHH45477.1"/>
    </source>
</evidence>
<dbReference type="InterPro" id="IPR022813">
    <property type="entry name" value="SecD/SecF_arch_bac"/>
</dbReference>
<dbReference type="KEGG" id="mbc:MYB_02365"/>